<sequence length="132" mass="14075">MGKRIKGLTRSKSKSPSHETMRTPPALLSSGNGDNSHDNEGTSKFETAETSGRKRKASKSPPSSSKDDTTSSSSTSSKGAAKIFEVENIFCALDLGTRYSELMAKEQTGGDDRSGPEGDRSNRMAKEDGTEP</sequence>
<feature type="region of interest" description="Disordered" evidence="1">
    <location>
        <begin position="103"/>
        <end position="132"/>
    </location>
</feature>
<keyword evidence="3" id="KW-1185">Reference proteome</keyword>
<evidence type="ECO:0000313" key="2">
    <source>
        <dbReference type="EMBL" id="CAA7059716.1"/>
    </source>
</evidence>
<accession>A0A6D2L257</accession>
<feature type="compositionally biased region" description="Low complexity" evidence="1">
    <location>
        <begin position="59"/>
        <end position="81"/>
    </location>
</feature>
<evidence type="ECO:0000256" key="1">
    <source>
        <dbReference type="SAM" id="MobiDB-lite"/>
    </source>
</evidence>
<dbReference type="EMBL" id="CACVBM020001795">
    <property type="protein sequence ID" value="CAA7059716.1"/>
    <property type="molecule type" value="Genomic_DNA"/>
</dbReference>
<organism evidence="2 3">
    <name type="scientific">Microthlaspi erraticum</name>
    <dbReference type="NCBI Taxonomy" id="1685480"/>
    <lineage>
        <taxon>Eukaryota</taxon>
        <taxon>Viridiplantae</taxon>
        <taxon>Streptophyta</taxon>
        <taxon>Embryophyta</taxon>
        <taxon>Tracheophyta</taxon>
        <taxon>Spermatophyta</taxon>
        <taxon>Magnoliopsida</taxon>
        <taxon>eudicotyledons</taxon>
        <taxon>Gunneridae</taxon>
        <taxon>Pentapetalae</taxon>
        <taxon>rosids</taxon>
        <taxon>malvids</taxon>
        <taxon>Brassicales</taxon>
        <taxon>Brassicaceae</taxon>
        <taxon>Coluteocarpeae</taxon>
        <taxon>Microthlaspi</taxon>
    </lineage>
</organism>
<dbReference type="AlphaFoldDB" id="A0A6D2L257"/>
<gene>
    <name evidence="2" type="ORF">MERR_LOCUS46952</name>
</gene>
<proteinExistence type="predicted"/>
<reference evidence="2" key="1">
    <citation type="submission" date="2020-01" db="EMBL/GenBank/DDBJ databases">
        <authorList>
            <person name="Mishra B."/>
        </authorList>
    </citation>
    <scope>NUCLEOTIDE SEQUENCE [LARGE SCALE GENOMIC DNA]</scope>
</reference>
<evidence type="ECO:0000313" key="3">
    <source>
        <dbReference type="Proteomes" id="UP000467841"/>
    </source>
</evidence>
<feature type="compositionally biased region" description="Basic residues" evidence="1">
    <location>
        <begin position="1"/>
        <end position="15"/>
    </location>
</feature>
<feature type="compositionally biased region" description="Basic and acidic residues" evidence="1">
    <location>
        <begin position="108"/>
        <end position="132"/>
    </location>
</feature>
<dbReference type="Proteomes" id="UP000467841">
    <property type="component" value="Unassembled WGS sequence"/>
</dbReference>
<feature type="region of interest" description="Disordered" evidence="1">
    <location>
        <begin position="1"/>
        <end position="81"/>
    </location>
</feature>
<comment type="caution">
    <text evidence="2">The sequence shown here is derived from an EMBL/GenBank/DDBJ whole genome shotgun (WGS) entry which is preliminary data.</text>
</comment>
<feature type="compositionally biased region" description="Basic and acidic residues" evidence="1">
    <location>
        <begin position="35"/>
        <end position="47"/>
    </location>
</feature>
<protein>
    <submittedName>
        <fullName evidence="2">Uncharacterized protein</fullName>
    </submittedName>
</protein>
<name>A0A6D2L257_9BRAS</name>